<name>A0A178FE32_TRIVO</name>
<feature type="region of interest" description="Disordered" evidence="7">
    <location>
        <begin position="893"/>
        <end position="983"/>
    </location>
</feature>
<evidence type="ECO:0000256" key="4">
    <source>
        <dbReference type="ARBA" id="ARBA00022679"/>
    </source>
</evidence>
<feature type="modified residue" description="4-aspartylphosphate" evidence="6">
    <location>
        <position position="994"/>
    </location>
</feature>
<evidence type="ECO:0000256" key="1">
    <source>
        <dbReference type="ARBA" id="ARBA00000085"/>
    </source>
</evidence>
<feature type="region of interest" description="Disordered" evidence="7">
    <location>
        <begin position="737"/>
        <end position="783"/>
    </location>
</feature>
<dbReference type="SMART" id="SM00448">
    <property type="entry name" value="REC"/>
    <property type="match status" value="1"/>
</dbReference>
<dbReference type="PANTHER" id="PTHR43047:SF2">
    <property type="entry name" value="HISTIDINE KINASE M7"/>
    <property type="match status" value="1"/>
</dbReference>
<dbReference type="EMBL" id="LHPN01000010">
    <property type="protein sequence ID" value="OAL70195.1"/>
    <property type="molecule type" value="Genomic_DNA"/>
</dbReference>
<dbReference type="InterPro" id="IPR001789">
    <property type="entry name" value="Sig_transdc_resp-reg_receiver"/>
</dbReference>
<dbReference type="Gene3D" id="1.10.287.130">
    <property type="match status" value="1"/>
</dbReference>
<feature type="region of interest" description="Disordered" evidence="7">
    <location>
        <begin position="1"/>
        <end position="25"/>
    </location>
</feature>
<evidence type="ECO:0000313" key="10">
    <source>
        <dbReference type="EMBL" id="OAL70195.1"/>
    </source>
</evidence>
<organism evidence="10 11">
    <name type="scientific">Trichophyton violaceum</name>
    <dbReference type="NCBI Taxonomy" id="34388"/>
    <lineage>
        <taxon>Eukaryota</taxon>
        <taxon>Fungi</taxon>
        <taxon>Dikarya</taxon>
        <taxon>Ascomycota</taxon>
        <taxon>Pezizomycotina</taxon>
        <taxon>Eurotiomycetes</taxon>
        <taxon>Eurotiomycetidae</taxon>
        <taxon>Onygenales</taxon>
        <taxon>Arthrodermataceae</taxon>
        <taxon>Trichophyton</taxon>
    </lineage>
</organism>
<evidence type="ECO:0000259" key="9">
    <source>
        <dbReference type="PROSITE" id="PS50110"/>
    </source>
</evidence>
<dbReference type="GO" id="GO:0000155">
    <property type="term" value="F:phosphorelay sensor kinase activity"/>
    <property type="evidence" value="ECO:0007669"/>
    <property type="project" value="InterPro"/>
</dbReference>
<dbReference type="GO" id="GO:0005886">
    <property type="term" value="C:plasma membrane"/>
    <property type="evidence" value="ECO:0007669"/>
    <property type="project" value="TreeGrafter"/>
</dbReference>
<dbReference type="CDD" id="cd00082">
    <property type="entry name" value="HisKA"/>
    <property type="match status" value="1"/>
</dbReference>
<evidence type="ECO:0000256" key="2">
    <source>
        <dbReference type="ARBA" id="ARBA00012438"/>
    </source>
</evidence>
<dbReference type="PROSITE" id="PS50110">
    <property type="entry name" value="RESPONSE_REGULATORY"/>
    <property type="match status" value="1"/>
</dbReference>
<dbReference type="Proteomes" id="UP000243519">
    <property type="component" value="Unassembled WGS sequence"/>
</dbReference>
<dbReference type="InterPro" id="IPR036890">
    <property type="entry name" value="HATPase_C_sf"/>
</dbReference>
<dbReference type="SMART" id="SM00387">
    <property type="entry name" value="HATPase_c"/>
    <property type="match status" value="1"/>
</dbReference>
<feature type="compositionally biased region" description="Basic and acidic residues" evidence="7">
    <location>
        <begin position="746"/>
        <end position="759"/>
    </location>
</feature>
<keyword evidence="3 6" id="KW-0597">Phosphoprotein</keyword>
<feature type="domain" description="Histidine kinase" evidence="8">
    <location>
        <begin position="589"/>
        <end position="708"/>
    </location>
</feature>
<dbReference type="OrthoDB" id="60033at2759"/>
<dbReference type="Gene3D" id="3.40.50.2300">
    <property type="match status" value="1"/>
</dbReference>
<proteinExistence type="predicted"/>
<dbReference type="InterPro" id="IPR003661">
    <property type="entry name" value="HisK_dim/P_dom"/>
</dbReference>
<feature type="region of interest" description="Disordered" evidence="7">
    <location>
        <begin position="416"/>
        <end position="510"/>
    </location>
</feature>
<dbReference type="SUPFAM" id="SSF55874">
    <property type="entry name" value="ATPase domain of HSP90 chaperone/DNA topoisomerase II/histidine kinase"/>
    <property type="match status" value="1"/>
</dbReference>
<feature type="compositionally biased region" description="Basic and acidic residues" evidence="7">
    <location>
        <begin position="488"/>
        <end position="500"/>
    </location>
</feature>
<evidence type="ECO:0000256" key="7">
    <source>
        <dbReference type="SAM" id="MobiDB-lite"/>
    </source>
</evidence>
<feature type="region of interest" description="Disordered" evidence="7">
    <location>
        <begin position="243"/>
        <end position="287"/>
    </location>
</feature>
<comment type="caution">
    <text evidence="10">The sequence shown here is derived from an EMBL/GenBank/DDBJ whole genome shotgun (WGS) entry which is preliminary data.</text>
</comment>
<dbReference type="AlphaFoldDB" id="A0A178FE32"/>
<dbReference type="InterPro" id="IPR036097">
    <property type="entry name" value="HisK_dim/P_sf"/>
</dbReference>
<dbReference type="FunFam" id="1.10.287.130:FF:000100">
    <property type="entry name" value="Sensor histidine kinase/response regulator"/>
    <property type="match status" value="1"/>
</dbReference>
<evidence type="ECO:0000256" key="6">
    <source>
        <dbReference type="PROSITE-ProRule" id="PRU00169"/>
    </source>
</evidence>
<feature type="compositionally biased region" description="Polar residues" evidence="7">
    <location>
        <begin position="893"/>
        <end position="906"/>
    </location>
</feature>
<evidence type="ECO:0000256" key="3">
    <source>
        <dbReference type="ARBA" id="ARBA00022553"/>
    </source>
</evidence>
<protein>
    <recommendedName>
        <fullName evidence="2">histidine kinase</fullName>
        <ecNumber evidence="2">2.7.13.3</ecNumber>
    </recommendedName>
</protein>
<keyword evidence="11" id="KW-1185">Reference proteome</keyword>
<dbReference type="PRINTS" id="PR00344">
    <property type="entry name" value="BCTRLSENSOR"/>
</dbReference>
<dbReference type="PANTHER" id="PTHR43047">
    <property type="entry name" value="TWO-COMPONENT HISTIDINE PROTEIN KINASE"/>
    <property type="match status" value="1"/>
</dbReference>
<feature type="domain" description="Response regulatory" evidence="9">
    <location>
        <begin position="843"/>
        <end position="1076"/>
    </location>
</feature>
<dbReference type="EC" id="2.7.13.3" evidence="2"/>
<dbReference type="SUPFAM" id="SSF47384">
    <property type="entry name" value="Homodimeric domain of signal transducing histidine kinase"/>
    <property type="match status" value="1"/>
</dbReference>
<dbReference type="CDD" id="cd17546">
    <property type="entry name" value="REC_hyHK_CKI1_RcsC-like"/>
    <property type="match status" value="1"/>
</dbReference>
<dbReference type="InterPro" id="IPR004358">
    <property type="entry name" value="Sig_transdc_His_kin-like_C"/>
</dbReference>
<dbReference type="Pfam" id="PF00072">
    <property type="entry name" value="Response_reg"/>
    <property type="match status" value="1"/>
</dbReference>
<dbReference type="SUPFAM" id="SSF52172">
    <property type="entry name" value="CheY-like"/>
    <property type="match status" value="2"/>
</dbReference>
<evidence type="ECO:0000256" key="5">
    <source>
        <dbReference type="ARBA" id="ARBA00022777"/>
    </source>
</evidence>
<evidence type="ECO:0000313" key="11">
    <source>
        <dbReference type="Proteomes" id="UP000243519"/>
    </source>
</evidence>
<dbReference type="InterPro" id="IPR003594">
    <property type="entry name" value="HATPase_dom"/>
</dbReference>
<dbReference type="InterPro" id="IPR011006">
    <property type="entry name" value="CheY-like_superfamily"/>
</dbReference>
<keyword evidence="5 10" id="KW-0418">Kinase</keyword>
<dbReference type="Pfam" id="PF02518">
    <property type="entry name" value="HATPase_c"/>
    <property type="match status" value="1"/>
</dbReference>
<dbReference type="Gene3D" id="3.30.565.10">
    <property type="entry name" value="Histidine kinase-like ATPase, C-terminal domain"/>
    <property type="match status" value="1"/>
</dbReference>
<sequence length="1084" mass="120095">MTLAEASNSGMASTADPDGKESSSSSYSAVDFERFTVSAQEKLAADLMYRQFETGQSNAIERLVAMKADLRDTGDDVFWRDLMKELTSICNAQCGFVVEELASHGSTEEDATGLSSSTSHLAPIVYYNNGSDEIIHRNYKPWAWDLPYHIMARDMHKSFLVADNLVSLVGESGMAHFPFPMAACLAVPLFDSRVPVARVGLMWTTVGLEKRNVSWAYLEMILHSLEDLILQRMEESATIRQLESRYSQENERQMERERERAREMERSRCRSQSSNRHPTPYRPGAGQPTLKLYARSMSHELRTPMHGVVGMLDMIHGTVADTIQRASDGDEHLTAAMVKTFESLRGDIEMVQDSARRAIEAADNIVHAYDLNMQVPDTLENSITDDTPCLSRQFSSHPSNELRPIFGAGIDVSINRKRPYGADSSRGSSPARQPRSVKSPRRERSRTAEVRSVVEESDKIVHSTPARGDIHDAFMDAVAPPDNDADSPENHRGEQSDKASRPRKHTRSLSRVTRPVPIFPPMVLHYTKIRELLRLVINESLHVGGRPDSTITIPTDTGERIEIRSRSSNGTASTKQISWSVDDCVPETLYVDEKDLAKLVSCIFLNALKFTESGSINITAKLNHTSRYVIINVTDTGTGIPEAFLPNLFKAFAREDGSTTRSKEGLGLGLLVAKGLSRKLGGDLICVRSSTSGELQGSEFEIRLPIVPNDVLSRPSTPRTCASVNSTASTHTCINTVGEVNGGKESQLDGHTREPEHPQDCAVPSTETHIPVHSRPTTPQLQTQTQAQTRTFDVVQSPVHRPPLPVSLSTPIISTPMSTITPFDHQSPYLNGRQTLAERHPLTFMVAEDNLINRKILVTMLERLGYTDVYQAFDGRDAVRVVKEVLEGNSSQFAVEGSTPNASPKTISLPPPALPQHQDQSQPHPSSESQTQSQNQHQHQAQPQPQPQSQSQSTSPSQSPSPSTSPCQFSPSPSRSPSPAPSTESKFIDVILMDLWMPDMDGYEATERILSLVSSYRERMVKYDPANVPPPGPTVLAVSADVTDEALRRATKVGMEGYMTKPYKLRDLERLLVEFCARQSKWRI</sequence>
<feature type="compositionally biased region" description="Basic and acidic residues" evidence="7">
    <location>
        <begin position="440"/>
        <end position="461"/>
    </location>
</feature>
<dbReference type="PROSITE" id="PS50109">
    <property type="entry name" value="HIS_KIN"/>
    <property type="match status" value="1"/>
</dbReference>
<accession>A0A178FE32</accession>
<comment type="catalytic activity">
    <reaction evidence="1">
        <text>ATP + protein L-histidine = ADP + protein N-phospho-L-histidine.</text>
        <dbReference type="EC" id="2.7.13.3"/>
    </reaction>
</comment>
<dbReference type="InterPro" id="IPR005467">
    <property type="entry name" value="His_kinase_dom"/>
</dbReference>
<feature type="compositionally biased region" description="Basic and acidic residues" evidence="7">
    <location>
        <begin position="243"/>
        <end position="268"/>
    </location>
</feature>
<gene>
    <name evidence="10" type="ORF">A7D00_5726</name>
</gene>
<feature type="compositionally biased region" description="Low complexity" evidence="7">
    <location>
        <begin position="915"/>
        <end position="973"/>
    </location>
</feature>
<reference evidence="10 11" key="1">
    <citation type="submission" date="2016-05" db="EMBL/GenBank/DDBJ databases">
        <title>Genome sequencing of Trichophyton violaceum CMCC(F)T3l isolated from hair.</title>
        <authorList>
            <person name="Zhan P."/>
            <person name="Tao Y."/>
            <person name="Liu W."/>
        </authorList>
    </citation>
    <scope>NUCLEOTIDE SEQUENCE [LARGE SCALE GENOMIC DNA]</scope>
    <source>
        <strain evidence="11">CMCC(F)T3l</strain>
    </source>
</reference>
<evidence type="ECO:0000259" key="8">
    <source>
        <dbReference type="PROSITE" id="PS50109"/>
    </source>
</evidence>
<keyword evidence="4" id="KW-0808">Transferase</keyword>
<feature type="compositionally biased region" description="Polar residues" evidence="7">
    <location>
        <begin position="1"/>
        <end position="12"/>
    </location>
</feature>
<dbReference type="GO" id="GO:0009927">
    <property type="term" value="F:histidine phosphotransfer kinase activity"/>
    <property type="evidence" value="ECO:0007669"/>
    <property type="project" value="TreeGrafter"/>
</dbReference>